<dbReference type="SMART" id="SM00448">
    <property type="entry name" value="REC"/>
    <property type="match status" value="1"/>
</dbReference>
<evidence type="ECO:0000256" key="1">
    <source>
        <dbReference type="ARBA" id="ARBA00023012"/>
    </source>
</evidence>
<feature type="domain" description="Response regulatory" evidence="3">
    <location>
        <begin position="3"/>
        <end position="116"/>
    </location>
</feature>
<comment type="caution">
    <text evidence="5">The sequence shown here is derived from an EMBL/GenBank/DDBJ whole genome shotgun (WGS) entry which is preliminary data.</text>
</comment>
<dbReference type="PROSITE" id="PS50930">
    <property type="entry name" value="HTH_LYTTR"/>
    <property type="match status" value="1"/>
</dbReference>
<dbReference type="Pfam" id="PF04397">
    <property type="entry name" value="LytTR"/>
    <property type="match status" value="1"/>
</dbReference>
<evidence type="ECO:0000313" key="6">
    <source>
        <dbReference type="Proteomes" id="UP000238261"/>
    </source>
</evidence>
<dbReference type="InterPro" id="IPR001789">
    <property type="entry name" value="Sig_transdc_resp-reg_receiver"/>
</dbReference>
<feature type="modified residue" description="4-aspartylphosphate" evidence="2">
    <location>
        <position position="54"/>
    </location>
</feature>
<gene>
    <name evidence="5" type="ORF">XhyaCFBP1156_00340</name>
</gene>
<dbReference type="GO" id="GO:0000156">
    <property type="term" value="F:phosphorelay response regulator activity"/>
    <property type="evidence" value="ECO:0007669"/>
    <property type="project" value="InterPro"/>
</dbReference>
<dbReference type="GO" id="GO:0003677">
    <property type="term" value="F:DNA binding"/>
    <property type="evidence" value="ECO:0007669"/>
    <property type="project" value="UniProtKB-KW"/>
</dbReference>
<dbReference type="InterPro" id="IPR007492">
    <property type="entry name" value="LytTR_DNA-bd_dom"/>
</dbReference>
<dbReference type="OrthoDB" id="236568at2"/>
<dbReference type="PROSITE" id="PS50110">
    <property type="entry name" value="RESPONSE_REGULATORY"/>
    <property type="match status" value="1"/>
</dbReference>
<dbReference type="Proteomes" id="UP000238261">
    <property type="component" value="Unassembled WGS sequence"/>
</dbReference>
<dbReference type="InterPro" id="IPR011006">
    <property type="entry name" value="CheY-like_superfamily"/>
</dbReference>
<keyword evidence="5" id="KW-0238">DNA-binding</keyword>
<keyword evidence="6" id="KW-1185">Reference proteome</keyword>
<dbReference type="EMBL" id="MDEG01000001">
    <property type="protein sequence ID" value="PPU99663.1"/>
    <property type="molecule type" value="Genomic_DNA"/>
</dbReference>
<sequence>MIRAVIADDEAPAREKLERWLAEQPGIAVVGSAEDGLSAALCIKQQRPHVAFLDIQMPTLSGLQVAAQLEPSSAPLIVFVTAFDAHAVKAFDLNAIDYLLKPYDRDRLALTVQRVRERLSAHESGAAAVAMGRARTPACERLLVPDGERLQLIDAASIEWLEADGNYVHVHTAARTYLMRRTLQDLLAQLGEQRFVRIHRSAAANLACIGSLTPLFKGDYDLHLRNGRTLRLSRRYRDALFARMGG</sequence>
<organism evidence="5 6">
    <name type="scientific">Xanthomonas hyacinthi</name>
    <dbReference type="NCBI Taxonomy" id="56455"/>
    <lineage>
        <taxon>Bacteria</taxon>
        <taxon>Pseudomonadati</taxon>
        <taxon>Pseudomonadota</taxon>
        <taxon>Gammaproteobacteria</taxon>
        <taxon>Lysobacterales</taxon>
        <taxon>Lysobacteraceae</taxon>
        <taxon>Xanthomonas</taxon>
    </lineage>
</organism>
<proteinExistence type="predicted"/>
<reference evidence="6" key="1">
    <citation type="submission" date="2016-08" db="EMBL/GenBank/DDBJ databases">
        <authorList>
            <person name="Merda D."/>
            <person name="Briand M."/>
            <person name="Taghouti G."/>
            <person name="Carrere S."/>
            <person name="Gouzy J."/>
            <person name="Portier P."/>
            <person name="Jacques M.-A."/>
            <person name="Fischer-Le Saux M."/>
        </authorList>
    </citation>
    <scope>NUCLEOTIDE SEQUENCE [LARGE SCALE GENOMIC DNA]</scope>
    <source>
        <strain evidence="6">CFBP1156</strain>
    </source>
</reference>
<dbReference type="InterPro" id="IPR046947">
    <property type="entry name" value="LytR-like"/>
</dbReference>
<dbReference type="SMART" id="SM00850">
    <property type="entry name" value="LytTR"/>
    <property type="match status" value="1"/>
</dbReference>
<evidence type="ECO:0000313" key="5">
    <source>
        <dbReference type="EMBL" id="PPU99663.1"/>
    </source>
</evidence>
<dbReference type="RefSeq" id="WP_046979268.1">
    <property type="nucleotide sequence ID" value="NZ_CP043476.1"/>
</dbReference>
<feature type="domain" description="HTH LytTR-type" evidence="4">
    <location>
        <begin position="142"/>
        <end position="246"/>
    </location>
</feature>
<dbReference type="AlphaFoldDB" id="A0A2S7F2R0"/>
<dbReference type="Gene3D" id="3.40.50.2300">
    <property type="match status" value="1"/>
</dbReference>
<dbReference type="SUPFAM" id="SSF52172">
    <property type="entry name" value="CheY-like"/>
    <property type="match status" value="1"/>
</dbReference>
<dbReference type="PANTHER" id="PTHR37299:SF1">
    <property type="entry name" value="STAGE 0 SPORULATION PROTEIN A HOMOLOG"/>
    <property type="match status" value="1"/>
</dbReference>
<evidence type="ECO:0000259" key="3">
    <source>
        <dbReference type="PROSITE" id="PS50110"/>
    </source>
</evidence>
<protein>
    <submittedName>
        <fullName evidence="5">DNA-binding response regulator</fullName>
    </submittedName>
</protein>
<name>A0A2S7F2R0_9XANT</name>
<accession>A0A2S7F2R0</accession>
<keyword evidence="2" id="KW-0597">Phosphoprotein</keyword>
<dbReference type="Gene3D" id="2.40.50.1020">
    <property type="entry name" value="LytTr DNA-binding domain"/>
    <property type="match status" value="1"/>
</dbReference>
<dbReference type="Pfam" id="PF00072">
    <property type="entry name" value="Response_reg"/>
    <property type="match status" value="1"/>
</dbReference>
<evidence type="ECO:0000259" key="4">
    <source>
        <dbReference type="PROSITE" id="PS50930"/>
    </source>
</evidence>
<evidence type="ECO:0000256" key="2">
    <source>
        <dbReference type="PROSITE-ProRule" id="PRU00169"/>
    </source>
</evidence>
<dbReference type="PANTHER" id="PTHR37299">
    <property type="entry name" value="TRANSCRIPTIONAL REGULATOR-RELATED"/>
    <property type="match status" value="1"/>
</dbReference>
<keyword evidence="1" id="KW-0902">Two-component regulatory system</keyword>